<sequence>MMQLPTELVSDLGTYQLKSILGNDKGNVIYCAKNSNGSTVVLIETDKVLPVKAKTRLDDTYKDRFYDKDHTKTFTVYGQDYLDIEGNDYFAYSTDEDHSLKSRDSNESHHENEQCNHHTQEKEEQLDAESQHICFNGSAEMKPCNNILARMKCKLGLRTPMMKVVPPARDEDEDEDEDQDETIEESDDNDNNADDSVSDLPDIILPQTTVPKAIEKPTSILDKSTHLRASICISDNVRLAPCGKKRIVSLPRTPIPKVFPVSDVEAGSEDDEDEDEDEEEDVSRSGTEDTADDRSQLTFDNNSKFSRKILQDNNEAEGSDDDDVDAHVDHDTSFRNRKGDISESAEDINLVSAGVFLSEIPHKKPKESNFQLQHVDRIVDESVCNHDNPIFLENIRRNSVNNTKMHPLELNSDHVRHRSKSLNNNCGMDFNLCLDSSKMLTRRKTKVSLERLT</sequence>
<organism evidence="2 3">
    <name type="scientific">Kluyveromyces lactis (strain ATCC 8585 / CBS 2359 / DSM 70799 / NBRC 1267 / NRRL Y-1140 / WM37)</name>
    <name type="common">Yeast</name>
    <name type="synonym">Candida sphaerica</name>
    <dbReference type="NCBI Taxonomy" id="284590"/>
    <lineage>
        <taxon>Eukaryota</taxon>
        <taxon>Fungi</taxon>
        <taxon>Dikarya</taxon>
        <taxon>Ascomycota</taxon>
        <taxon>Saccharomycotina</taxon>
        <taxon>Saccharomycetes</taxon>
        <taxon>Saccharomycetales</taxon>
        <taxon>Saccharomycetaceae</taxon>
        <taxon>Kluyveromyces</taxon>
    </lineage>
</organism>
<feature type="region of interest" description="Disordered" evidence="1">
    <location>
        <begin position="257"/>
        <end position="339"/>
    </location>
</feature>
<dbReference type="EMBL" id="CR382125">
    <property type="protein sequence ID" value="CAG99667.1"/>
    <property type="molecule type" value="Genomic_DNA"/>
</dbReference>
<protein>
    <submittedName>
        <fullName evidence="2">KLLA0E13949p</fullName>
    </submittedName>
</protein>
<accession>Q6CNA9</accession>
<feature type="region of interest" description="Disordered" evidence="1">
    <location>
        <begin position="164"/>
        <end position="202"/>
    </location>
</feature>
<feature type="compositionally biased region" description="Basic and acidic residues" evidence="1">
    <location>
        <begin position="325"/>
        <end position="339"/>
    </location>
</feature>
<feature type="compositionally biased region" description="Acidic residues" evidence="1">
    <location>
        <begin position="266"/>
        <end position="281"/>
    </location>
</feature>
<dbReference type="HOGENOM" id="CLU_604208_0_0_1"/>
<feature type="compositionally biased region" description="Acidic residues" evidence="1">
    <location>
        <begin position="314"/>
        <end position="324"/>
    </location>
</feature>
<evidence type="ECO:0000313" key="3">
    <source>
        <dbReference type="Proteomes" id="UP000000598"/>
    </source>
</evidence>
<feature type="region of interest" description="Disordered" evidence="1">
    <location>
        <begin position="96"/>
        <end position="124"/>
    </location>
</feature>
<feature type="compositionally biased region" description="Acidic residues" evidence="1">
    <location>
        <begin position="170"/>
        <end position="197"/>
    </location>
</feature>
<proteinExistence type="predicted"/>
<evidence type="ECO:0000313" key="2">
    <source>
        <dbReference type="EMBL" id="CAG99667.1"/>
    </source>
</evidence>
<dbReference type="AlphaFoldDB" id="Q6CNA9"/>
<reference evidence="2 3" key="1">
    <citation type="journal article" date="2004" name="Nature">
        <title>Genome evolution in yeasts.</title>
        <authorList>
            <consortium name="Genolevures"/>
            <person name="Dujon B."/>
            <person name="Sherman D."/>
            <person name="Fischer G."/>
            <person name="Durrens P."/>
            <person name="Casaregola S."/>
            <person name="Lafontaine I."/>
            <person name="de Montigny J."/>
            <person name="Marck C."/>
            <person name="Neuveglise C."/>
            <person name="Talla E."/>
            <person name="Goffard N."/>
            <person name="Frangeul L."/>
            <person name="Aigle M."/>
            <person name="Anthouard V."/>
            <person name="Babour A."/>
            <person name="Barbe V."/>
            <person name="Barnay S."/>
            <person name="Blanchin S."/>
            <person name="Beckerich J.M."/>
            <person name="Beyne E."/>
            <person name="Bleykasten C."/>
            <person name="Boisrame A."/>
            <person name="Boyer J."/>
            <person name="Cattolico L."/>
            <person name="Confanioleri F."/>
            <person name="de Daruvar A."/>
            <person name="Despons L."/>
            <person name="Fabre E."/>
            <person name="Fairhead C."/>
            <person name="Ferry-Dumazet H."/>
            <person name="Groppi A."/>
            <person name="Hantraye F."/>
            <person name="Hennequin C."/>
            <person name="Jauniaux N."/>
            <person name="Joyet P."/>
            <person name="Kachouri R."/>
            <person name="Kerrest A."/>
            <person name="Koszul R."/>
            <person name="Lemaire M."/>
            <person name="Lesur I."/>
            <person name="Ma L."/>
            <person name="Muller H."/>
            <person name="Nicaud J.M."/>
            <person name="Nikolski M."/>
            <person name="Oztas S."/>
            <person name="Ozier-Kalogeropoulos O."/>
            <person name="Pellenz S."/>
            <person name="Potier S."/>
            <person name="Richard G.F."/>
            <person name="Straub M.L."/>
            <person name="Suleau A."/>
            <person name="Swennene D."/>
            <person name="Tekaia F."/>
            <person name="Wesolowski-Louvel M."/>
            <person name="Westhof E."/>
            <person name="Wirth B."/>
            <person name="Zeniou-Meyer M."/>
            <person name="Zivanovic I."/>
            <person name="Bolotin-Fukuhara M."/>
            <person name="Thierry A."/>
            <person name="Bouchier C."/>
            <person name="Caudron B."/>
            <person name="Scarpelli C."/>
            <person name="Gaillardin C."/>
            <person name="Weissenbach J."/>
            <person name="Wincker P."/>
            <person name="Souciet J.L."/>
        </authorList>
    </citation>
    <scope>NUCLEOTIDE SEQUENCE [LARGE SCALE GENOMIC DNA]</scope>
    <source>
        <strain evidence="3">ATCC 8585 / CBS 2359 / DSM 70799 / NBRC 1267 / NRRL Y-1140 / WM37</strain>
    </source>
</reference>
<name>Q6CNA9_KLULA</name>
<dbReference type="Proteomes" id="UP000000598">
    <property type="component" value="Chromosome E"/>
</dbReference>
<dbReference type="RefSeq" id="XP_454580.1">
    <property type="nucleotide sequence ID" value="XM_454580.1"/>
</dbReference>
<dbReference type="InParanoid" id="Q6CNA9"/>
<evidence type="ECO:0000256" key="1">
    <source>
        <dbReference type="SAM" id="MobiDB-lite"/>
    </source>
</evidence>
<dbReference type="GeneID" id="2893647"/>
<keyword evidence="3" id="KW-1185">Reference proteome</keyword>
<feature type="compositionally biased region" description="Basic and acidic residues" evidence="1">
    <location>
        <begin position="282"/>
        <end position="295"/>
    </location>
</feature>
<dbReference type="PaxDb" id="284590-Q6CNA9"/>
<dbReference type="KEGG" id="kla:KLLA0_E13949g"/>
<gene>
    <name evidence="2" type="ORF">KLLA0_E13949g</name>
</gene>